<dbReference type="InterPro" id="IPR036291">
    <property type="entry name" value="NAD(P)-bd_dom_sf"/>
</dbReference>
<feature type="transmembrane region" description="Helical" evidence="3">
    <location>
        <begin position="227"/>
        <end position="247"/>
    </location>
</feature>
<evidence type="ECO:0000256" key="1">
    <source>
        <dbReference type="ARBA" id="ARBA00023002"/>
    </source>
</evidence>
<evidence type="ECO:0000313" key="4">
    <source>
        <dbReference type="EMBL" id="CBY10690.1"/>
    </source>
</evidence>
<proteinExistence type="inferred from homology"/>
<keyword evidence="3" id="KW-0472">Membrane</keyword>
<evidence type="ECO:0000256" key="3">
    <source>
        <dbReference type="SAM" id="Phobius"/>
    </source>
</evidence>
<dbReference type="InterPro" id="IPR002347">
    <property type="entry name" value="SDR_fam"/>
</dbReference>
<dbReference type="GO" id="GO:0030148">
    <property type="term" value="P:sphingolipid biosynthetic process"/>
    <property type="evidence" value="ECO:0007669"/>
    <property type="project" value="TreeGrafter"/>
</dbReference>
<keyword evidence="3" id="KW-0812">Transmembrane</keyword>
<sequence length="266" mass="28953">HLLSKIILSFYLNRGQPFGLKAGQTYFSSADVTSPSQLENVISSIIKNDKFGRIDVLIASAGLSRSARTEELSQNDIKWQIDVNTHGVINSVRAVLPFLKSQNTNSRIAIISSVAGQIGLWGMSAYCASKFALRGFADALGMELEGSNTSVTLVYPRDMNTPGFAEENKTKPEVVKAICELANEVEPESIVPGLVDAVENGATDYSVGVDGWFATRVTAGLGPTNSFINLIVDVFFGGVLRLIALVYRKVIRHAIDKCERNLIKKR</sequence>
<dbReference type="PROSITE" id="PS00061">
    <property type="entry name" value="ADH_SHORT"/>
    <property type="match status" value="1"/>
</dbReference>
<dbReference type="GO" id="GO:0005789">
    <property type="term" value="C:endoplasmic reticulum membrane"/>
    <property type="evidence" value="ECO:0007669"/>
    <property type="project" value="TreeGrafter"/>
</dbReference>
<dbReference type="PRINTS" id="PR00080">
    <property type="entry name" value="SDRFAMILY"/>
</dbReference>
<keyword evidence="1" id="KW-0560">Oxidoreductase</keyword>
<organism evidence="4">
    <name type="scientific">Oikopleura dioica</name>
    <name type="common">Tunicate</name>
    <dbReference type="NCBI Taxonomy" id="34765"/>
    <lineage>
        <taxon>Eukaryota</taxon>
        <taxon>Metazoa</taxon>
        <taxon>Chordata</taxon>
        <taxon>Tunicata</taxon>
        <taxon>Appendicularia</taxon>
        <taxon>Copelata</taxon>
        <taxon>Oikopleuridae</taxon>
        <taxon>Oikopleura</taxon>
    </lineage>
</organism>
<dbReference type="EMBL" id="FN653065">
    <property type="protein sequence ID" value="CBY10690.1"/>
    <property type="molecule type" value="Genomic_DNA"/>
</dbReference>
<dbReference type="GO" id="GO:0047560">
    <property type="term" value="F:3-dehydrosphinganine reductase activity"/>
    <property type="evidence" value="ECO:0007669"/>
    <property type="project" value="TreeGrafter"/>
</dbReference>
<dbReference type="InParanoid" id="E4XKI7"/>
<dbReference type="OrthoDB" id="37659at2759"/>
<dbReference type="PRINTS" id="PR00081">
    <property type="entry name" value="GDHRDH"/>
</dbReference>
<dbReference type="Gene3D" id="3.40.50.720">
    <property type="entry name" value="NAD(P)-binding Rossmann-like Domain"/>
    <property type="match status" value="1"/>
</dbReference>
<dbReference type="Proteomes" id="UP000001307">
    <property type="component" value="Unassembled WGS sequence"/>
</dbReference>
<dbReference type="Pfam" id="PF00106">
    <property type="entry name" value="adh_short"/>
    <property type="match status" value="1"/>
</dbReference>
<feature type="non-terminal residue" evidence="4">
    <location>
        <position position="1"/>
    </location>
</feature>
<accession>E4XKI7</accession>
<keyword evidence="5" id="KW-1185">Reference proteome</keyword>
<dbReference type="FunCoup" id="E4XKI7">
    <property type="interactions" value="65"/>
</dbReference>
<comment type="similarity">
    <text evidence="2">Belongs to the short-chain dehydrogenases/reductases (SDR) family.</text>
</comment>
<evidence type="ECO:0000256" key="2">
    <source>
        <dbReference type="RuleBase" id="RU000363"/>
    </source>
</evidence>
<evidence type="ECO:0000313" key="5">
    <source>
        <dbReference type="Proteomes" id="UP000001307"/>
    </source>
</evidence>
<dbReference type="GO" id="GO:0006666">
    <property type="term" value="P:3-keto-sphinganine metabolic process"/>
    <property type="evidence" value="ECO:0007669"/>
    <property type="project" value="TreeGrafter"/>
</dbReference>
<dbReference type="PANTHER" id="PTHR43550">
    <property type="entry name" value="3-KETODIHYDROSPHINGOSINE REDUCTASE"/>
    <property type="match status" value="1"/>
</dbReference>
<dbReference type="InterPro" id="IPR020904">
    <property type="entry name" value="Sc_DH/Rdtase_CS"/>
</dbReference>
<protein>
    <recommendedName>
        <fullName evidence="6">3-ketodihydrosphingosine reductase</fullName>
    </recommendedName>
</protein>
<keyword evidence="3" id="KW-1133">Transmembrane helix</keyword>
<name>E4XKI7_OIKDI</name>
<reference evidence="4" key="1">
    <citation type="journal article" date="2010" name="Science">
        <title>Plasticity of animal genome architecture unmasked by rapid evolution of a pelagic tunicate.</title>
        <authorList>
            <person name="Denoeud F."/>
            <person name="Henriet S."/>
            <person name="Mungpakdee S."/>
            <person name="Aury J.M."/>
            <person name="Da Silva C."/>
            <person name="Brinkmann H."/>
            <person name="Mikhaleva J."/>
            <person name="Olsen L.C."/>
            <person name="Jubin C."/>
            <person name="Canestro C."/>
            <person name="Bouquet J.M."/>
            <person name="Danks G."/>
            <person name="Poulain J."/>
            <person name="Campsteijn C."/>
            <person name="Adamski M."/>
            <person name="Cross I."/>
            <person name="Yadetie F."/>
            <person name="Muffato M."/>
            <person name="Louis A."/>
            <person name="Butcher S."/>
            <person name="Tsagkogeorga G."/>
            <person name="Konrad A."/>
            <person name="Singh S."/>
            <person name="Jensen M.F."/>
            <person name="Cong E.H."/>
            <person name="Eikeseth-Otteraa H."/>
            <person name="Noel B."/>
            <person name="Anthouard V."/>
            <person name="Porcel B.M."/>
            <person name="Kachouri-Lafond R."/>
            <person name="Nishino A."/>
            <person name="Ugolini M."/>
            <person name="Chourrout P."/>
            <person name="Nishida H."/>
            <person name="Aasland R."/>
            <person name="Huzurbazar S."/>
            <person name="Westhof E."/>
            <person name="Delsuc F."/>
            <person name="Lehrach H."/>
            <person name="Reinhardt R."/>
            <person name="Weissenbach J."/>
            <person name="Roy S.W."/>
            <person name="Artiguenave F."/>
            <person name="Postlethwait J.H."/>
            <person name="Manak J.R."/>
            <person name="Thompson E.M."/>
            <person name="Jaillon O."/>
            <person name="Du Pasquier L."/>
            <person name="Boudinot P."/>
            <person name="Liberles D.A."/>
            <person name="Volff J.N."/>
            <person name="Philippe H."/>
            <person name="Lenhard B."/>
            <person name="Roest Crollius H."/>
            <person name="Wincker P."/>
            <person name="Chourrout D."/>
        </authorList>
    </citation>
    <scope>NUCLEOTIDE SEQUENCE [LARGE SCALE GENOMIC DNA]</scope>
</reference>
<dbReference type="AlphaFoldDB" id="E4XKI7"/>
<evidence type="ECO:0008006" key="6">
    <source>
        <dbReference type="Google" id="ProtNLM"/>
    </source>
</evidence>
<gene>
    <name evidence="4" type="ORF">GSOID_T00014198001</name>
</gene>
<dbReference type="SUPFAM" id="SSF51735">
    <property type="entry name" value="NAD(P)-binding Rossmann-fold domains"/>
    <property type="match status" value="1"/>
</dbReference>
<dbReference type="PANTHER" id="PTHR43550:SF3">
    <property type="entry name" value="3-KETODIHYDROSPHINGOSINE REDUCTASE"/>
    <property type="match status" value="1"/>
</dbReference>